<dbReference type="Gene3D" id="3.40.50.1460">
    <property type="match status" value="1"/>
</dbReference>
<dbReference type="Proteomes" id="UP001228905">
    <property type="component" value="Unassembled WGS sequence"/>
</dbReference>
<dbReference type="EMBL" id="JAUSVS010000001">
    <property type="protein sequence ID" value="MDQ0462837.1"/>
    <property type="molecule type" value="Genomic_DNA"/>
</dbReference>
<evidence type="ECO:0000313" key="2">
    <source>
        <dbReference type="Proteomes" id="UP001228905"/>
    </source>
</evidence>
<gene>
    <name evidence="1" type="ORF">QO010_000585</name>
</gene>
<organism evidence="1 2">
    <name type="scientific">Caulobacter ginsengisoli</name>
    <dbReference type="NCBI Taxonomy" id="400775"/>
    <lineage>
        <taxon>Bacteria</taxon>
        <taxon>Pseudomonadati</taxon>
        <taxon>Pseudomonadota</taxon>
        <taxon>Alphaproteobacteria</taxon>
        <taxon>Caulobacterales</taxon>
        <taxon>Caulobacteraceae</taxon>
        <taxon>Caulobacter</taxon>
    </lineage>
</organism>
<evidence type="ECO:0008006" key="3">
    <source>
        <dbReference type="Google" id="ProtNLM"/>
    </source>
</evidence>
<comment type="caution">
    <text evidence="1">The sequence shown here is derived from an EMBL/GenBank/DDBJ whole genome shotgun (WGS) entry which is preliminary data.</text>
</comment>
<keyword evidence="2" id="KW-1185">Reference proteome</keyword>
<reference evidence="1 2" key="1">
    <citation type="submission" date="2023-07" db="EMBL/GenBank/DDBJ databases">
        <title>Genomic Encyclopedia of Type Strains, Phase IV (KMG-IV): sequencing the most valuable type-strain genomes for metagenomic binning, comparative biology and taxonomic classification.</title>
        <authorList>
            <person name="Goeker M."/>
        </authorList>
    </citation>
    <scope>NUCLEOTIDE SEQUENCE [LARGE SCALE GENOMIC DNA]</scope>
    <source>
        <strain evidence="1 2">DSM 18695</strain>
    </source>
</reference>
<accession>A0ABU0ILD4</accession>
<proteinExistence type="predicted"/>
<evidence type="ECO:0000313" key="1">
    <source>
        <dbReference type="EMBL" id="MDQ0462837.1"/>
    </source>
</evidence>
<sequence>MPDLASAADSAKRMCDWLLENKDNLDAPLATLEVLIGPAQHAAGATPYAWANEPAAPPDPPTVANVEAAGADWLGQLQKRPGDVAFFYACGHGARLGTDPLLFLQDINTRKMHPWGGFLNVGETANAFKQVTEISAGFFFLDACQEFSPKLELSKAKWVAQFIAPLDPFQPQLTREKVFMLSATSAGLKAYDGPCADNPNLRLGRFTQTLCLALDGAAVRSRLGRWVVQPASIIEDIIYLHGLRTDWREDELPFEPTQSAFPTGPFPIVAPARPIVPIVVFTNPAPAISNYDLSIFASPDRAPPVVDQRPLRAQTEWLAWVPASRDMHVAVAADNGISYEAKFSPDMPIFDQRILIP</sequence>
<protein>
    <recommendedName>
        <fullName evidence="3">Caspase family p20 domain-containing protein</fullName>
    </recommendedName>
</protein>
<name>A0ABU0ILD4_9CAUL</name>